<name>A0A6S6UJH5_9GAMM</name>
<dbReference type="InterPro" id="IPR011009">
    <property type="entry name" value="Kinase-like_dom_sf"/>
</dbReference>
<evidence type="ECO:0000313" key="6">
    <source>
        <dbReference type="EMBL" id="CAA6827573.1"/>
    </source>
</evidence>
<keyword evidence="6" id="KW-0830">Ubiquinone</keyword>
<protein>
    <submittedName>
        <fullName evidence="6">Ubiquinone biosynthesis monooxygenase UbiB</fullName>
    </submittedName>
</protein>
<keyword evidence="4" id="KW-0067">ATP-binding</keyword>
<dbReference type="PANTHER" id="PTHR43851:SF3">
    <property type="entry name" value="COENZYME Q8"/>
    <property type="match status" value="1"/>
</dbReference>
<evidence type="ECO:0000259" key="5">
    <source>
        <dbReference type="Pfam" id="PF03109"/>
    </source>
</evidence>
<dbReference type="InterPro" id="IPR034646">
    <property type="entry name" value="ADCK3_dom"/>
</dbReference>
<gene>
    <name evidence="6" type="ORF">HELGO_WM19356</name>
</gene>
<reference evidence="6" key="1">
    <citation type="submission" date="2020-01" db="EMBL/GenBank/DDBJ databases">
        <authorList>
            <person name="Meier V. D."/>
            <person name="Meier V D."/>
        </authorList>
    </citation>
    <scope>NUCLEOTIDE SEQUENCE</scope>
    <source>
        <strain evidence="6">HLG_WM_MAG_09</strain>
    </source>
</reference>
<sequence>MNNSDLPDDSGSSRVPGGRLSRFGRLGALATTVAGGMLAEGAKQLAQGKRPKASDLLLTPGNAKRVADQLAQLRGAAMKVGQLMSMDAGDMLPPELTDILARLRSDAKPMPLSQLSEILERNWGKGWNTRFKQFSFQPVAAASIGQVHSAHTKDERHLALKIQYPGIRESIDSDVDNVAMLLRVSGLLPKNLDVKPLLEEAKAQLHAEADYAQEAGWLKQYRELLAGNYDFTLPEVHDDYCTDDILAMSFVEGVPVESMTDASQEDRDRIAHLLIELMFREIFEFRLIQTDPNFANYQYNAETRRLVLLDFGATRVYSEKVAEAYRSLMGGAIKGDRARMEAAAESIGFFGEYIRPEQREAVVDVFMQACEPLCYDGAYDFGDTQLAARIRDVGMELSTEKEYWHTPPADAIFLHRKLGGMYLLAARLKAKVNIRALFKPYLD</sequence>
<dbReference type="EMBL" id="CACVAT010000440">
    <property type="protein sequence ID" value="CAA6827573.1"/>
    <property type="molecule type" value="Genomic_DNA"/>
</dbReference>
<dbReference type="InterPro" id="IPR051409">
    <property type="entry name" value="Atypical_kinase_ADCK"/>
</dbReference>
<keyword evidence="3" id="KW-0547">Nucleotide-binding</keyword>
<dbReference type="InterPro" id="IPR004147">
    <property type="entry name" value="ABC1_dom"/>
</dbReference>
<keyword evidence="6" id="KW-0503">Monooxygenase</keyword>
<dbReference type="GO" id="GO:0016740">
    <property type="term" value="F:transferase activity"/>
    <property type="evidence" value="ECO:0007669"/>
    <property type="project" value="UniProtKB-KW"/>
</dbReference>
<dbReference type="GO" id="GO:0006744">
    <property type="term" value="P:ubiquinone biosynthetic process"/>
    <property type="evidence" value="ECO:0007669"/>
    <property type="project" value="TreeGrafter"/>
</dbReference>
<proteinExistence type="inferred from homology"/>
<dbReference type="CDD" id="cd13970">
    <property type="entry name" value="ABC1_ADCK3"/>
    <property type="match status" value="1"/>
</dbReference>
<feature type="domain" description="ABC1 atypical kinase-like" evidence="5">
    <location>
        <begin position="102"/>
        <end position="341"/>
    </location>
</feature>
<dbReference type="AlphaFoldDB" id="A0A6S6UJH5"/>
<comment type="similarity">
    <text evidence="1">Belongs to the protein kinase superfamily. ADCK protein kinase family.</text>
</comment>
<dbReference type="GO" id="GO:0004497">
    <property type="term" value="F:monooxygenase activity"/>
    <property type="evidence" value="ECO:0007669"/>
    <property type="project" value="UniProtKB-KW"/>
</dbReference>
<keyword evidence="2" id="KW-0808">Transferase</keyword>
<evidence type="ECO:0000256" key="3">
    <source>
        <dbReference type="ARBA" id="ARBA00022741"/>
    </source>
</evidence>
<evidence type="ECO:0000256" key="4">
    <source>
        <dbReference type="ARBA" id="ARBA00022840"/>
    </source>
</evidence>
<organism evidence="6">
    <name type="scientific">uncultured Thiotrichaceae bacterium</name>
    <dbReference type="NCBI Taxonomy" id="298394"/>
    <lineage>
        <taxon>Bacteria</taxon>
        <taxon>Pseudomonadati</taxon>
        <taxon>Pseudomonadota</taxon>
        <taxon>Gammaproteobacteria</taxon>
        <taxon>Thiotrichales</taxon>
        <taxon>Thiotrichaceae</taxon>
        <taxon>environmental samples</taxon>
    </lineage>
</organism>
<dbReference type="GO" id="GO:0005524">
    <property type="term" value="F:ATP binding"/>
    <property type="evidence" value="ECO:0007669"/>
    <property type="project" value="UniProtKB-KW"/>
</dbReference>
<dbReference type="SUPFAM" id="SSF56112">
    <property type="entry name" value="Protein kinase-like (PK-like)"/>
    <property type="match status" value="1"/>
</dbReference>
<accession>A0A6S6UJH5</accession>
<keyword evidence="6" id="KW-0560">Oxidoreductase</keyword>
<dbReference type="Pfam" id="PF03109">
    <property type="entry name" value="ABC1"/>
    <property type="match status" value="1"/>
</dbReference>
<evidence type="ECO:0000256" key="1">
    <source>
        <dbReference type="ARBA" id="ARBA00009670"/>
    </source>
</evidence>
<dbReference type="PANTHER" id="PTHR43851">
    <property type="match status" value="1"/>
</dbReference>
<evidence type="ECO:0000256" key="2">
    <source>
        <dbReference type="ARBA" id="ARBA00022679"/>
    </source>
</evidence>